<dbReference type="Proteomes" id="UP000178859">
    <property type="component" value="Unassembled WGS sequence"/>
</dbReference>
<dbReference type="Gene3D" id="3.30.110.170">
    <property type="entry name" value="Protein of unknown function (DUF541), domain 1"/>
    <property type="match status" value="1"/>
</dbReference>
<gene>
    <name evidence="1" type="ORF">A3I48_01200</name>
</gene>
<dbReference type="InterPro" id="IPR007497">
    <property type="entry name" value="SIMPL/DUF541"/>
</dbReference>
<dbReference type="AlphaFoldDB" id="A0A1F5MHP9"/>
<dbReference type="GO" id="GO:0006974">
    <property type="term" value="P:DNA damage response"/>
    <property type="evidence" value="ECO:0007669"/>
    <property type="project" value="TreeGrafter"/>
</dbReference>
<dbReference type="EMBL" id="MFDT01000024">
    <property type="protein sequence ID" value="OGE64883.1"/>
    <property type="molecule type" value="Genomic_DNA"/>
</dbReference>
<protein>
    <recommendedName>
        <fullName evidence="3">26 kDa periplasmic immunogenic protein</fullName>
    </recommendedName>
</protein>
<accession>A0A1F5MHP9</accession>
<evidence type="ECO:0008006" key="3">
    <source>
        <dbReference type="Google" id="ProtNLM"/>
    </source>
</evidence>
<name>A0A1F5MHP9_9BACT</name>
<dbReference type="PANTHER" id="PTHR34387">
    <property type="entry name" value="SLR1258 PROTEIN"/>
    <property type="match status" value="1"/>
</dbReference>
<evidence type="ECO:0000313" key="1">
    <source>
        <dbReference type="EMBL" id="OGE64883.1"/>
    </source>
</evidence>
<comment type="caution">
    <text evidence="1">The sequence shown here is derived from an EMBL/GenBank/DDBJ whole genome shotgun (WGS) entry which is preliminary data.</text>
</comment>
<reference evidence="1 2" key="1">
    <citation type="journal article" date="2016" name="Nat. Commun.">
        <title>Thousands of microbial genomes shed light on interconnected biogeochemical processes in an aquifer system.</title>
        <authorList>
            <person name="Anantharaman K."/>
            <person name="Brown C.T."/>
            <person name="Hug L.A."/>
            <person name="Sharon I."/>
            <person name="Castelle C.J."/>
            <person name="Probst A.J."/>
            <person name="Thomas B.C."/>
            <person name="Singh A."/>
            <person name="Wilkins M.J."/>
            <person name="Karaoz U."/>
            <person name="Brodie E.L."/>
            <person name="Williams K.H."/>
            <person name="Hubbard S.S."/>
            <person name="Banfield J.F."/>
        </authorList>
    </citation>
    <scope>NUCLEOTIDE SEQUENCE [LARGE SCALE GENOMIC DNA]</scope>
</reference>
<proteinExistence type="predicted"/>
<evidence type="ECO:0000313" key="2">
    <source>
        <dbReference type="Proteomes" id="UP000178859"/>
    </source>
</evidence>
<dbReference type="InterPro" id="IPR052022">
    <property type="entry name" value="26kDa_periplasmic_antigen"/>
</dbReference>
<dbReference type="PANTHER" id="PTHR34387:SF1">
    <property type="entry name" value="PERIPLASMIC IMMUNOGENIC PROTEIN"/>
    <property type="match status" value="1"/>
</dbReference>
<dbReference type="Pfam" id="PF04402">
    <property type="entry name" value="SIMPL"/>
    <property type="match status" value="1"/>
</dbReference>
<dbReference type="Gene3D" id="3.30.70.2970">
    <property type="entry name" value="Protein of unknown function (DUF541), domain 2"/>
    <property type="match status" value="1"/>
</dbReference>
<organism evidence="1 2">
    <name type="scientific">Candidatus Daviesbacteria bacterium RIFCSPLOWO2_02_FULL_36_7</name>
    <dbReference type="NCBI Taxonomy" id="1797792"/>
    <lineage>
        <taxon>Bacteria</taxon>
        <taxon>Candidatus Daviesiibacteriota</taxon>
    </lineage>
</organism>
<sequence>MYSKLISPLAWLLSFFVLLFIYTKLIGPLPFSVSQVTTSKSTTFDTTGEGKVLAKPDIASVSVGIQAESPTVKSVQDQINSVINKVSEGLKQAGVDPKDIQTQNYSIYPTYDYTGSQQRIKGYSASTTLLVKVRNLDNVNNVIDSATGNGANQVSGISFDIEDKTKVENEARQKAVDQAKKKAEQAAKIAGFKLGRIINYSENQQGQGRPIPVIMQAVGKAEGGTPTQVQPGSSEVAINVILSYEIL</sequence>